<accession>A0A8D8CBS8</accession>
<dbReference type="EMBL" id="HBUE01117962">
    <property type="protein sequence ID" value="CAG6491093.1"/>
    <property type="molecule type" value="Transcribed_RNA"/>
</dbReference>
<protein>
    <submittedName>
        <fullName evidence="1">(northern house mosquito) hypothetical protein</fullName>
    </submittedName>
</protein>
<organism evidence="1">
    <name type="scientific">Culex pipiens</name>
    <name type="common">House mosquito</name>
    <dbReference type="NCBI Taxonomy" id="7175"/>
    <lineage>
        <taxon>Eukaryota</taxon>
        <taxon>Metazoa</taxon>
        <taxon>Ecdysozoa</taxon>
        <taxon>Arthropoda</taxon>
        <taxon>Hexapoda</taxon>
        <taxon>Insecta</taxon>
        <taxon>Pterygota</taxon>
        <taxon>Neoptera</taxon>
        <taxon>Endopterygota</taxon>
        <taxon>Diptera</taxon>
        <taxon>Nematocera</taxon>
        <taxon>Culicoidea</taxon>
        <taxon>Culicidae</taxon>
        <taxon>Culicinae</taxon>
        <taxon>Culicini</taxon>
        <taxon>Culex</taxon>
        <taxon>Culex</taxon>
    </lineage>
</organism>
<evidence type="ECO:0000313" key="1">
    <source>
        <dbReference type="EMBL" id="CAG6491093.1"/>
    </source>
</evidence>
<dbReference type="AlphaFoldDB" id="A0A8D8CBS8"/>
<sequence>MKAHIGIDLQPVRTIAKVFEPILHKSFHTVVLKTPQQGRSLNSVTVVMLALQFDTRVTFGKLRTIAKSIPTPFARTTAKVHTGHGGAPVNHIRQDCEPLRWFRTNIRQADWLDAVSELDVRV</sequence>
<name>A0A8D8CBS8_CULPI</name>
<proteinExistence type="predicted"/>
<reference evidence="1" key="1">
    <citation type="submission" date="2021-05" db="EMBL/GenBank/DDBJ databases">
        <authorList>
            <person name="Alioto T."/>
            <person name="Alioto T."/>
            <person name="Gomez Garrido J."/>
        </authorList>
    </citation>
    <scope>NUCLEOTIDE SEQUENCE</scope>
</reference>